<comment type="caution">
    <text evidence="2">The sequence shown here is derived from an EMBL/GenBank/DDBJ whole genome shotgun (WGS) entry which is preliminary data.</text>
</comment>
<evidence type="ECO:0000313" key="2">
    <source>
        <dbReference type="EMBL" id="GAF48574.1"/>
    </source>
</evidence>
<evidence type="ECO:0000256" key="1">
    <source>
        <dbReference type="SAM" id="MobiDB-lite"/>
    </source>
</evidence>
<keyword evidence="3" id="KW-1185">Reference proteome</keyword>
<accession>X0PYD7</accession>
<evidence type="ECO:0000313" key="3">
    <source>
        <dbReference type="Proteomes" id="UP000019491"/>
    </source>
</evidence>
<gene>
    <name evidence="2" type="ORF">RW1_055_00700</name>
</gene>
<protein>
    <submittedName>
        <fullName evidence="2">Uncharacterized protein</fullName>
    </submittedName>
</protein>
<feature type="region of interest" description="Disordered" evidence="1">
    <location>
        <begin position="62"/>
        <end position="96"/>
    </location>
</feature>
<dbReference type="EMBL" id="BAWF01000055">
    <property type="protein sequence ID" value="GAF48574.1"/>
    <property type="molecule type" value="Genomic_DNA"/>
</dbReference>
<sequence>MSLWHNCIQSAAALPGWITVSIPPQGVVLDFVGQRRPAVFGGGSDRDGWRNRMSEQRGRDFKVAPFGGRTDRTAEEAAPADRGPVPSWPSGSGRRKVRAAVTRVREALHRRNCGTVFDK</sequence>
<dbReference type="AlphaFoldDB" id="X0PYD7"/>
<dbReference type="Proteomes" id="UP000019491">
    <property type="component" value="Unassembled WGS sequence"/>
</dbReference>
<name>X0PYD7_RHOWR</name>
<proteinExistence type="predicted"/>
<reference evidence="2 3" key="1">
    <citation type="submission" date="2014-02" db="EMBL/GenBank/DDBJ databases">
        <title>Whole genome shotgun sequence of Rhodococcus wratislaviensis NBRC 100605.</title>
        <authorList>
            <person name="Hosoyama A."/>
            <person name="Tsuchikane K."/>
            <person name="Yoshida I."/>
            <person name="Ohji S."/>
            <person name="Ichikawa N."/>
            <person name="Yamazoe A."/>
            <person name="Fujita N."/>
        </authorList>
    </citation>
    <scope>NUCLEOTIDE SEQUENCE [LARGE SCALE GENOMIC DNA]</scope>
    <source>
        <strain evidence="2 3">NBRC 100605</strain>
    </source>
</reference>
<organism evidence="2 3">
    <name type="scientific">Rhodococcus wratislaviensis NBRC 100605</name>
    <dbReference type="NCBI Taxonomy" id="1219028"/>
    <lineage>
        <taxon>Bacteria</taxon>
        <taxon>Bacillati</taxon>
        <taxon>Actinomycetota</taxon>
        <taxon>Actinomycetes</taxon>
        <taxon>Mycobacteriales</taxon>
        <taxon>Nocardiaceae</taxon>
        <taxon>Rhodococcus</taxon>
    </lineage>
</organism>